<dbReference type="AlphaFoldDB" id="A0A150M7J4"/>
<evidence type="ECO:0000313" key="2">
    <source>
        <dbReference type="Proteomes" id="UP000075455"/>
    </source>
</evidence>
<protein>
    <submittedName>
        <fullName evidence="1">Uncharacterized protein</fullName>
    </submittedName>
</protein>
<reference evidence="1 2" key="1">
    <citation type="submission" date="2016-01" db="EMBL/GenBank/DDBJ databases">
        <title>Draft Genome Sequences of Seven Thermophilic Sporeformers Isolated from Foods.</title>
        <authorList>
            <person name="Berendsen E.M."/>
            <person name="Wells-Bennik M.H."/>
            <person name="Krawcyk A.O."/>
            <person name="De Jong A."/>
            <person name="Holsappel S."/>
            <person name="Eijlander R.T."/>
            <person name="Kuipers O.P."/>
        </authorList>
    </citation>
    <scope>NUCLEOTIDE SEQUENCE [LARGE SCALE GENOMIC DNA]</scope>
    <source>
        <strain evidence="1 2">B4119</strain>
    </source>
</reference>
<sequence length="43" mass="5261">MTLMFIMRTLLFSFIQSFPLMKLYIKETQSFYLRKVQQDASHQ</sequence>
<proteinExistence type="predicted"/>
<comment type="caution">
    <text evidence="1">The sequence shown here is derived from an EMBL/GenBank/DDBJ whole genome shotgun (WGS) entry which is preliminary data.</text>
</comment>
<dbReference type="Proteomes" id="UP000075455">
    <property type="component" value="Unassembled WGS sequence"/>
</dbReference>
<name>A0A150M7J4_9BACL</name>
<accession>A0A150M7J4</accession>
<dbReference type="EMBL" id="LQYS01000002">
    <property type="protein sequence ID" value="KYD20574.1"/>
    <property type="molecule type" value="Genomic_DNA"/>
</dbReference>
<dbReference type="PATRIC" id="fig|81408.3.peg.2434"/>
<dbReference type="STRING" id="81408.B4119_1751"/>
<organism evidence="1 2">
    <name type="scientific">Saccharococcus caldoxylosilyticus</name>
    <dbReference type="NCBI Taxonomy" id="81408"/>
    <lineage>
        <taxon>Bacteria</taxon>
        <taxon>Bacillati</taxon>
        <taxon>Bacillota</taxon>
        <taxon>Bacilli</taxon>
        <taxon>Bacillales</taxon>
        <taxon>Anoxybacillaceae</taxon>
        <taxon>Saccharococcus</taxon>
    </lineage>
</organism>
<gene>
    <name evidence="1" type="ORF">B4119_1751</name>
</gene>
<evidence type="ECO:0000313" key="1">
    <source>
        <dbReference type="EMBL" id="KYD20574.1"/>
    </source>
</evidence>